<evidence type="ECO:0000313" key="2">
    <source>
        <dbReference type="Proteomes" id="UP000823935"/>
    </source>
</evidence>
<proteinExistence type="predicted"/>
<gene>
    <name evidence="1" type="ORF">IAB44_00280</name>
</gene>
<evidence type="ECO:0000313" key="1">
    <source>
        <dbReference type="EMBL" id="HIS29979.1"/>
    </source>
</evidence>
<reference evidence="1" key="2">
    <citation type="journal article" date="2021" name="PeerJ">
        <title>Extensive microbial diversity within the chicken gut microbiome revealed by metagenomics and culture.</title>
        <authorList>
            <person name="Gilroy R."/>
            <person name="Ravi A."/>
            <person name="Getino M."/>
            <person name="Pursley I."/>
            <person name="Horton D.L."/>
            <person name="Alikhan N.F."/>
            <person name="Baker D."/>
            <person name="Gharbi K."/>
            <person name="Hall N."/>
            <person name="Watson M."/>
            <person name="Adriaenssens E.M."/>
            <person name="Foster-Nyarko E."/>
            <person name="Jarju S."/>
            <person name="Secka A."/>
            <person name="Antonio M."/>
            <person name="Oren A."/>
            <person name="Chaudhuri R.R."/>
            <person name="La Ragione R."/>
            <person name="Hildebrand F."/>
            <person name="Pallen M.J."/>
        </authorList>
    </citation>
    <scope>NUCLEOTIDE SEQUENCE</scope>
    <source>
        <strain evidence="1">CHK190-19873</strain>
    </source>
</reference>
<dbReference type="EMBL" id="DVIQ01000002">
    <property type="protein sequence ID" value="HIS29979.1"/>
    <property type="molecule type" value="Genomic_DNA"/>
</dbReference>
<reference evidence="1" key="1">
    <citation type="submission" date="2020-10" db="EMBL/GenBank/DDBJ databases">
        <authorList>
            <person name="Gilroy R."/>
        </authorList>
    </citation>
    <scope>NUCLEOTIDE SEQUENCE</scope>
    <source>
        <strain evidence="1">CHK190-19873</strain>
    </source>
</reference>
<protein>
    <submittedName>
        <fullName evidence="1">Uncharacterized protein</fullName>
    </submittedName>
</protein>
<name>A0A9D1EPW4_9FIRM</name>
<organism evidence="1 2">
    <name type="scientific">Candidatus Limivivens intestinipullorum</name>
    <dbReference type="NCBI Taxonomy" id="2840858"/>
    <lineage>
        <taxon>Bacteria</taxon>
        <taxon>Bacillati</taxon>
        <taxon>Bacillota</taxon>
        <taxon>Clostridia</taxon>
        <taxon>Lachnospirales</taxon>
        <taxon>Lachnospiraceae</taxon>
        <taxon>Lachnospiraceae incertae sedis</taxon>
        <taxon>Candidatus Limivivens</taxon>
    </lineage>
</organism>
<dbReference type="AlphaFoldDB" id="A0A9D1EPW4"/>
<accession>A0A9D1EPW4</accession>
<sequence length="171" mass="20108">MSDGAFMFSVGMLAEMTGGNRQYLSRKIKQLIEDPEIRLKAELHSNKEGYQIPEREVLRCFDKITPIQVKAYKESLLERTAKPKISRMGQKTEPAKEQFLEKENEVLTQWRFKLAGTPAAKKNSPEIREYLEGEIRRIKELRQEKLREYVLLEQFLSNCDKTIEDIEKRLD</sequence>
<dbReference type="Proteomes" id="UP000823935">
    <property type="component" value="Unassembled WGS sequence"/>
</dbReference>
<comment type="caution">
    <text evidence="1">The sequence shown here is derived from an EMBL/GenBank/DDBJ whole genome shotgun (WGS) entry which is preliminary data.</text>
</comment>